<feature type="domain" description="Carboxylesterase type B" evidence="4">
    <location>
        <begin position="372"/>
        <end position="496"/>
    </location>
</feature>
<evidence type="ECO:0000259" key="4">
    <source>
        <dbReference type="Pfam" id="PF00135"/>
    </source>
</evidence>
<dbReference type="PROSITE" id="PS00941">
    <property type="entry name" value="CARBOXYLESTERASE_B_2"/>
    <property type="match status" value="1"/>
</dbReference>
<evidence type="ECO:0000313" key="5">
    <source>
        <dbReference type="EMBL" id="KAF4620393.1"/>
    </source>
</evidence>
<reference evidence="5 6" key="1">
    <citation type="submission" date="2019-12" db="EMBL/GenBank/DDBJ databases">
        <authorList>
            <person name="Floudas D."/>
            <person name="Bentzer J."/>
            <person name="Ahren D."/>
            <person name="Johansson T."/>
            <person name="Persson P."/>
            <person name="Tunlid A."/>
        </authorList>
    </citation>
    <scope>NUCLEOTIDE SEQUENCE [LARGE SCALE GENOMIC DNA]</scope>
    <source>
        <strain evidence="5 6">CBS 102.39</strain>
    </source>
</reference>
<gene>
    <name evidence="5" type="ORF">D9613_000968</name>
</gene>
<feature type="domain" description="Carboxylesterase type B" evidence="4">
    <location>
        <begin position="23"/>
        <end position="361"/>
    </location>
</feature>
<name>A0A8H4R045_9AGAR</name>
<dbReference type="GO" id="GO:0052689">
    <property type="term" value="F:carboxylic ester hydrolase activity"/>
    <property type="evidence" value="ECO:0007669"/>
    <property type="project" value="TreeGrafter"/>
</dbReference>
<dbReference type="EC" id="3.1.1.-" evidence="3"/>
<evidence type="ECO:0000256" key="1">
    <source>
        <dbReference type="ARBA" id="ARBA00005964"/>
    </source>
</evidence>
<keyword evidence="6" id="KW-1185">Reference proteome</keyword>
<protein>
    <recommendedName>
        <fullName evidence="3">Carboxylic ester hydrolase</fullName>
        <ecNumber evidence="3">3.1.1.-</ecNumber>
    </recommendedName>
</protein>
<comment type="caution">
    <text evidence="5">The sequence shown here is derived from an EMBL/GenBank/DDBJ whole genome shotgun (WGS) entry which is preliminary data.</text>
</comment>
<evidence type="ECO:0000256" key="3">
    <source>
        <dbReference type="RuleBase" id="RU361235"/>
    </source>
</evidence>
<dbReference type="Gene3D" id="3.40.50.1820">
    <property type="entry name" value="alpha/beta hydrolase"/>
    <property type="match status" value="1"/>
</dbReference>
<feature type="signal peptide" evidence="3">
    <location>
        <begin position="1"/>
        <end position="17"/>
    </location>
</feature>
<dbReference type="SUPFAM" id="SSF53474">
    <property type="entry name" value="alpha/beta-Hydrolases"/>
    <property type="match status" value="1"/>
</dbReference>
<organism evidence="5 6">
    <name type="scientific">Agrocybe pediades</name>
    <dbReference type="NCBI Taxonomy" id="84607"/>
    <lineage>
        <taxon>Eukaryota</taxon>
        <taxon>Fungi</taxon>
        <taxon>Dikarya</taxon>
        <taxon>Basidiomycota</taxon>
        <taxon>Agaricomycotina</taxon>
        <taxon>Agaricomycetes</taxon>
        <taxon>Agaricomycetidae</taxon>
        <taxon>Agaricales</taxon>
        <taxon>Agaricineae</taxon>
        <taxon>Strophariaceae</taxon>
        <taxon>Agrocybe</taxon>
    </lineage>
</organism>
<dbReference type="InterPro" id="IPR019826">
    <property type="entry name" value="Carboxylesterase_B_AS"/>
</dbReference>
<dbReference type="InterPro" id="IPR050654">
    <property type="entry name" value="AChE-related_enzymes"/>
</dbReference>
<proteinExistence type="inferred from homology"/>
<dbReference type="EMBL" id="JAACJL010000015">
    <property type="protein sequence ID" value="KAF4620393.1"/>
    <property type="molecule type" value="Genomic_DNA"/>
</dbReference>
<dbReference type="PANTHER" id="PTHR43918:SF4">
    <property type="entry name" value="CARBOXYLIC ESTER HYDROLASE"/>
    <property type="match status" value="1"/>
</dbReference>
<evidence type="ECO:0000313" key="6">
    <source>
        <dbReference type="Proteomes" id="UP000521872"/>
    </source>
</evidence>
<dbReference type="PANTHER" id="PTHR43918">
    <property type="entry name" value="ACETYLCHOLINESTERASE"/>
    <property type="match status" value="1"/>
</dbReference>
<dbReference type="Proteomes" id="UP000521872">
    <property type="component" value="Unassembled WGS sequence"/>
</dbReference>
<feature type="chain" id="PRO_5034468684" description="Carboxylic ester hydrolase" evidence="3">
    <location>
        <begin position="18"/>
        <end position="536"/>
    </location>
</feature>
<dbReference type="InterPro" id="IPR019819">
    <property type="entry name" value="Carboxylesterase_B_CS"/>
</dbReference>
<evidence type="ECO:0000256" key="2">
    <source>
        <dbReference type="ARBA" id="ARBA00022801"/>
    </source>
</evidence>
<sequence length="536" mass="57892">MKLLLYLLILTVISVEAQLDGLTVSTQQGPVSGKLSSPNVRQFLGIPFATAGRWQAPRIPAIRKSIFNAKDFGDSCVQELSPANVEFLKLALGGQGINVTESEDCLTVNIWSPAVRRKQNTAVLVWIYGGGTTYGTSNTATYVGNNLVRDNDDITVVSFNYRLNIFGQPNAPQLISKSASQNFGLLDVDAAVTWIHDNIANFGGDPERIVLFGQSSGAVTADQYAFAHPDDTKVKGIITQSGSQVPFLYSQRHLANLDHDMNFRALLQTQNTTILDPTPWNTVAAAVGCGNVSNAAQFKCMLKKPFRTLENAVLNTSSTFNRVVDDINVFSDTPARSAAGNFLRVPLMGGTTVNENDIFLLIQELLSTGISTPTISEMLSDVTTLMDFTCLAGVASMDRISNGVPMWRYQYQAIFPDISTRPELRAYHASEIPLVFGTYNQSTIVLATPAEIALSKFMQGAWVAFARNPQQGLLSLGWPMYNPNTTSLAQLGNPANQSGIVLTNGSLVDSACSQTHVLADIGTQLTGLLVQPGANV</sequence>
<dbReference type="InterPro" id="IPR029058">
    <property type="entry name" value="AB_hydrolase_fold"/>
</dbReference>
<keyword evidence="3" id="KW-0732">Signal</keyword>
<keyword evidence="2 3" id="KW-0378">Hydrolase</keyword>
<dbReference type="Pfam" id="PF00135">
    <property type="entry name" value="COesterase"/>
    <property type="match status" value="2"/>
</dbReference>
<dbReference type="PROSITE" id="PS00122">
    <property type="entry name" value="CARBOXYLESTERASE_B_1"/>
    <property type="match status" value="1"/>
</dbReference>
<dbReference type="AlphaFoldDB" id="A0A8H4R045"/>
<dbReference type="InterPro" id="IPR002018">
    <property type="entry name" value="CarbesteraseB"/>
</dbReference>
<accession>A0A8H4R045</accession>
<comment type="similarity">
    <text evidence="1 3">Belongs to the type-B carboxylesterase/lipase family.</text>
</comment>